<dbReference type="Gramene" id="RZC68900">
    <property type="protein sequence ID" value="RZC68900"/>
    <property type="gene ID" value="C5167_032098"/>
</dbReference>
<dbReference type="PANTHER" id="PTHR13528:SF2">
    <property type="entry name" value="LARGE RIBOSOMAL SUBUNIT PROTEIN BL28M"/>
    <property type="match status" value="1"/>
</dbReference>
<dbReference type="NCBIfam" id="TIGR00009">
    <property type="entry name" value="L28"/>
    <property type="match status" value="1"/>
</dbReference>
<dbReference type="OrthoDB" id="361870at2759"/>
<dbReference type="Gene3D" id="2.30.170.40">
    <property type="entry name" value="Ribosomal protein L28/L24"/>
    <property type="match status" value="1"/>
</dbReference>
<sequence>MATAASGLMLTGLRFSKIDTSSSSTSGSLKLRVSSDLTFLTSQLSGIKLSTGEFSSTNSATPISYAPLKPVARRICPFTGKKANRANKVSFSNHKTKKLQFVNLQYKRVWWEAGNRYVKLRLSTKALKTIEKNGLDAVAKKAGIDLRKE</sequence>
<comment type="similarity">
    <text evidence="1">Belongs to the bacterial ribosomal protein bL28 family.</text>
</comment>
<dbReference type="OMA" id="IKISCTH"/>
<dbReference type="GO" id="GO:0003735">
    <property type="term" value="F:structural constituent of ribosome"/>
    <property type="evidence" value="ECO:0007669"/>
    <property type="project" value="InterPro"/>
</dbReference>
<organism evidence="7 8">
    <name type="scientific">Papaver somniferum</name>
    <name type="common">Opium poppy</name>
    <dbReference type="NCBI Taxonomy" id="3469"/>
    <lineage>
        <taxon>Eukaryota</taxon>
        <taxon>Viridiplantae</taxon>
        <taxon>Streptophyta</taxon>
        <taxon>Embryophyta</taxon>
        <taxon>Tracheophyta</taxon>
        <taxon>Spermatophyta</taxon>
        <taxon>Magnoliopsida</taxon>
        <taxon>Ranunculales</taxon>
        <taxon>Papaveraceae</taxon>
        <taxon>Papaveroideae</taxon>
        <taxon>Papaver</taxon>
    </lineage>
</organism>
<keyword evidence="3" id="KW-0687">Ribonucleoprotein</keyword>
<proteinExistence type="inferred from homology"/>
<dbReference type="Proteomes" id="UP000316621">
    <property type="component" value="Chromosome 7"/>
</dbReference>
<gene>
    <name evidence="7" type="ORF">C5167_032098</name>
</gene>
<name>A0A4Y7K983_PAPSO</name>
<dbReference type="PANTHER" id="PTHR13528">
    <property type="entry name" value="39S RIBOSOMAL PROTEIN L28, MITOCHONDRIAL"/>
    <property type="match status" value="1"/>
</dbReference>
<dbReference type="GO" id="GO:0006412">
    <property type="term" value="P:translation"/>
    <property type="evidence" value="ECO:0007669"/>
    <property type="project" value="InterPro"/>
</dbReference>
<dbReference type="SUPFAM" id="SSF143800">
    <property type="entry name" value="L28p-like"/>
    <property type="match status" value="1"/>
</dbReference>
<dbReference type="EMBL" id="CM010721">
    <property type="protein sequence ID" value="RZC68900.1"/>
    <property type="molecule type" value="Genomic_DNA"/>
</dbReference>
<keyword evidence="8" id="KW-1185">Reference proteome</keyword>
<dbReference type="GO" id="GO:1990904">
    <property type="term" value="C:ribonucleoprotein complex"/>
    <property type="evidence" value="ECO:0007669"/>
    <property type="project" value="UniProtKB-KW"/>
</dbReference>
<evidence type="ECO:0000256" key="4">
    <source>
        <dbReference type="ARBA" id="ARBA00035265"/>
    </source>
</evidence>
<evidence type="ECO:0000313" key="8">
    <source>
        <dbReference type="Proteomes" id="UP000316621"/>
    </source>
</evidence>
<dbReference type="InterPro" id="IPR034704">
    <property type="entry name" value="Ribosomal_bL28/bL31-like_sf"/>
</dbReference>
<dbReference type="Pfam" id="PF00830">
    <property type="entry name" value="Ribosomal_L28"/>
    <property type="match status" value="1"/>
</dbReference>
<dbReference type="InterPro" id="IPR037147">
    <property type="entry name" value="Ribosomal_bL28_sf"/>
</dbReference>
<dbReference type="FunFam" id="2.30.170.40:FF:000005">
    <property type="entry name" value="50S ribosomal L28, chloroplastic"/>
    <property type="match status" value="1"/>
</dbReference>
<dbReference type="HAMAP" id="MF_00373">
    <property type="entry name" value="Ribosomal_bL28"/>
    <property type="match status" value="1"/>
</dbReference>
<evidence type="ECO:0000313" key="7">
    <source>
        <dbReference type="EMBL" id="RZC68900.1"/>
    </source>
</evidence>
<evidence type="ECO:0000256" key="2">
    <source>
        <dbReference type="ARBA" id="ARBA00022980"/>
    </source>
</evidence>
<dbReference type="InterPro" id="IPR026569">
    <property type="entry name" value="Ribosomal_bL28"/>
</dbReference>
<dbReference type="AlphaFoldDB" id="A0A4Y7K983"/>
<evidence type="ECO:0000256" key="1">
    <source>
        <dbReference type="ARBA" id="ARBA00008760"/>
    </source>
</evidence>
<dbReference type="GO" id="GO:0005840">
    <property type="term" value="C:ribosome"/>
    <property type="evidence" value="ECO:0007669"/>
    <property type="project" value="UniProtKB-KW"/>
</dbReference>
<evidence type="ECO:0000256" key="3">
    <source>
        <dbReference type="ARBA" id="ARBA00023274"/>
    </source>
</evidence>
<keyword evidence="2" id="KW-0689">Ribosomal protein</keyword>
<evidence type="ECO:0000256" key="6">
    <source>
        <dbReference type="ARBA" id="ARBA00082772"/>
    </source>
</evidence>
<dbReference type="STRING" id="3469.A0A4Y7K983"/>
<dbReference type="InterPro" id="IPR001383">
    <property type="entry name" value="Ribosomal_bL28_bact-type"/>
</dbReference>
<evidence type="ECO:0000256" key="5">
    <source>
        <dbReference type="ARBA" id="ARBA00035447"/>
    </source>
</evidence>
<reference evidence="7 8" key="1">
    <citation type="journal article" date="2018" name="Science">
        <title>The opium poppy genome and morphinan production.</title>
        <authorList>
            <person name="Guo L."/>
            <person name="Winzer T."/>
            <person name="Yang X."/>
            <person name="Li Y."/>
            <person name="Ning Z."/>
            <person name="He Z."/>
            <person name="Teodor R."/>
            <person name="Lu Y."/>
            <person name="Bowser T.A."/>
            <person name="Graham I.A."/>
            <person name="Ye K."/>
        </authorList>
    </citation>
    <scope>NUCLEOTIDE SEQUENCE [LARGE SCALE GENOMIC DNA]</scope>
    <source>
        <strain evidence="8">cv. HN1</strain>
        <tissue evidence="7">Leaves</tissue>
    </source>
</reference>
<protein>
    <recommendedName>
        <fullName evidence="4">Large ribosomal subunit protein bL28c</fullName>
    </recommendedName>
    <alternativeName>
        <fullName evidence="5">50S ribosomal protein L28, chloroplastic</fullName>
    </alternativeName>
    <alternativeName>
        <fullName evidence="6">CL28</fullName>
    </alternativeName>
</protein>
<accession>A0A4Y7K983</accession>